<evidence type="ECO:0000313" key="1">
    <source>
        <dbReference type="EMBL" id="KAK0058886.1"/>
    </source>
</evidence>
<comment type="caution">
    <text evidence="1">The sequence shown here is derived from an EMBL/GenBank/DDBJ whole genome shotgun (WGS) entry which is preliminary data.</text>
</comment>
<keyword evidence="2" id="KW-1185">Reference proteome</keyword>
<gene>
    <name evidence="1" type="ORF">Bpfe_011851</name>
</gene>
<name>A0AAD8BQD2_BIOPF</name>
<dbReference type="AlphaFoldDB" id="A0AAD8BQD2"/>
<proteinExistence type="predicted"/>
<feature type="non-terminal residue" evidence="1">
    <location>
        <position position="57"/>
    </location>
</feature>
<reference evidence="1" key="1">
    <citation type="journal article" date="2023" name="PLoS Negl. Trop. Dis.">
        <title>A genome sequence for Biomphalaria pfeifferi, the major vector snail for the human-infecting parasite Schistosoma mansoni.</title>
        <authorList>
            <person name="Bu L."/>
            <person name="Lu L."/>
            <person name="Laidemitt M.R."/>
            <person name="Zhang S.M."/>
            <person name="Mutuku M."/>
            <person name="Mkoji G."/>
            <person name="Steinauer M."/>
            <person name="Loker E.S."/>
        </authorList>
    </citation>
    <scope>NUCLEOTIDE SEQUENCE</scope>
    <source>
        <strain evidence="1">KasaAsao</strain>
    </source>
</reference>
<dbReference type="Proteomes" id="UP001233172">
    <property type="component" value="Unassembled WGS sequence"/>
</dbReference>
<reference evidence="1" key="2">
    <citation type="submission" date="2023-04" db="EMBL/GenBank/DDBJ databases">
        <authorList>
            <person name="Bu L."/>
            <person name="Lu L."/>
            <person name="Laidemitt M.R."/>
            <person name="Zhang S.M."/>
            <person name="Mutuku M."/>
            <person name="Mkoji G."/>
            <person name="Steinauer M."/>
            <person name="Loker E.S."/>
        </authorList>
    </citation>
    <scope>NUCLEOTIDE SEQUENCE</scope>
    <source>
        <strain evidence="1">KasaAsao</strain>
        <tissue evidence="1">Whole Snail</tissue>
    </source>
</reference>
<evidence type="ECO:0000313" key="2">
    <source>
        <dbReference type="Proteomes" id="UP001233172"/>
    </source>
</evidence>
<accession>A0AAD8BQD2</accession>
<feature type="non-terminal residue" evidence="1">
    <location>
        <position position="1"/>
    </location>
</feature>
<organism evidence="1 2">
    <name type="scientific">Biomphalaria pfeifferi</name>
    <name type="common">Bloodfluke planorb</name>
    <name type="synonym">Freshwater snail</name>
    <dbReference type="NCBI Taxonomy" id="112525"/>
    <lineage>
        <taxon>Eukaryota</taxon>
        <taxon>Metazoa</taxon>
        <taxon>Spiralia</taxon>
        <taxon>Lophotrochozoa</taxon>
        <taxon>Mollusca</taxon>
        <taxon>Gastropoda</taxon>
        <taxon>Heterobranchia</taxon>
        <taxon>Euthyneura</taxon>
        <taxon>Panpulmonata</taxon>
        <taxon>Hygrophila</taxon>
        <taxon>Lymnaeoidea</taxon>
        <taxon>Planorbidae</taxon>
        <taxon>Biomphalaria</taxon>
    </lineage>
</organism>
<dbReference type="EMBL" id="JASAOG010000046">
    <property type="protein sequence ID" value="KAK0058886.1"/>
    <property type="molecule type" value="Genomic_DNA"/>
</dbReference>
<sequence length="57" mass="6429">YLKICLPTRKSLNATQARNIGICTPLFSALVAAPALVWDGNVEHKFCRLQEHYKNTL</sequence>
<protein>
    <submittedName>
        <fullName evidence="1">Uncharacterized protein</fullName>
    </submittedName>
</protein>